<proteinExistence type="predicted"/>
<evidence type="ECO:0000313" key="8">
    <source>
        <dbReference type="Proteomes" id="UP000007463"/>
    </source>
</evidence>
<dbReference type="SUPFAM" id="SSF49785">
    <property type="entry name" value="Galactose-binding domain-like"/>
    <property type="match status" value="1"/>
</dbReference>
<dbReference type="eggNOG" id="COG4935">
    <property type="taxonomic scope" value="Bacteria"/>
</dbReference>
<dbReference type="SMART" id="SM00042">
    <property type="entry name" value="CUB"/>
    <property type="match status" value="1"/>
</dbReference>
<keyword evidence="3" id="KW-0378">Hydrolase</keyword>
<feature type="domain" description="PKD" evidence="5">
    <location>
        <begin position="189"/>
        <end position="249"/>
    </location>
</feature>
<dbReference type="HOGENOM" id="CLU_394205_0_0_10"/>
<dbReference type="InterPro" id="IPR026444">
    <property type="entry name" value="Secre_tail"/>
</dbReference>
<dbReference type="KEGG" id="fte:Fluta_2692"/>
<dbReference type="InterPro" id="IPR035986">
    <property type="entry name" value="PKD_dom_sf"/>
</dbReference>
<dbReference type="GO" id="GO:0004252">
    <property type="term" value="F:serine-type endopeptidase activity"/>
    <property type="evidence" value="ECO:0007669"/>
    <property type="project" value="InterPro"/>
</dbReference>
<dbReference type="Proteomes" id="UP000007463">
    <property type="component" value="Chromosome"/>
</dbReference>
<keyword evidence="8" id="KW-1185">Reference proteome</keyword>
<organism evidence="7 8">
    <name type="scientific">Fluviicola taffensis (strain DSM 16823 / NCIMB 13979 / RW262)</name>
    <dbReference type="NCBI Taxonomy" id="755732"/>
    <lineage>
        <taxon>Bacteria</taxon>
        <taxon>Pseudomonadati</taxon>
        <taxon>Bacteroidota</taxon>
        <taxon>Flavobacteriia</taxon>
        <taxon>Flavobacteriales</taxon>
        <taxon>Crocinitomicaceae</taxon>
        <taxon>Fluviicola</taxon>
    </lineage>
</organism>
<dbReference type="eggNOG" id="COG3391">
    <property type="taxonomic scope" value="Bacteria"/>
</dbReference>
<dbReference type="Gene3D" id="2.60.120.290">
    <property type="entry name" value="Spermadhesin, CUB domain"/>
    <property type="match status" value="1"/>
</dbReference>
<dbReference type="InterPro" id="IPR000601">
    <property type="entry name" value="PKD_dom"/>
</dbReference>
<accession>F2IG38</accession>
<dbReference type="Pfam" id="PF18911">
    <property type="entry name" value="PKD_4"/>
    <property type="match status" value="1"/>
</dbReference>
<keyword evidence="2" id="KW-0732">Signal</keyword>
<name>F2IG38_FLUTR</name>
<dbReference type="GO" id="GO:0006508">
    <property type="term" value="P:proteolysis"/>
    <property type="evidence" value="ECO:0007669"/>
    <property type="project" value="UniProtKB-KW"/>
</dbReference>
<dbReference type="SUPFAM" id="SSF49299">
    <property type="entry name" value="PKD domain"/>
    <property type="match status" value="1"/>
</dbReference>
<dbReference type="Gene3D" id="2.60.40.10">
    <property type="entry name" value="Immunoglobulins"/>
    <property type="match status" value="2"/>
</dbReference>
<dbReference type="EMBL" id="CP002542">
    <property type="protein sequence ID" value="AEA44673.1"/>
    <property type="molecule type" value="Genomic_DNA"/>
</dbReference>
<reference evidence="7 8" key="1">
    <citation type="journal article" date="2011" name="Stand. Genomic Sci.">
        <title>Complete genome sequence of the gliding freshwater bacterium Fluviicola taffensis type strain (RW262).</title>
        <authorList>
            <person name="Woyke T."/>
            <person name="Chertkov O."/>
            <person name="Lapidus A."/>
            <person name="Nolan M."/>
            <person name="Lucas S."/>
            <person name="Del Rio T.G."/>
            <person name="Tice H."/>
            <person name="Cheng J.F."/>
            <person name="Tapia R."/>
            <person name="Han C."/>
            <person name="Goodwin L."/>
            <person name="Pitluck S."/>
            <person name="Liolios K."/>
            <person name="Pagani I."/>
            <person name="Ivanova N."/>
            <person name="Huntemann M."/>
            <person name="Mavromatis K."/>
            <person name="Mikhailova N."/>
            <person name="Pati A."/>
            <person name="Chen A."/>
            <person name="Palaniappan K."/>
            <person name="Land M."/>
            <person name="Hauser L."/>
            <person name="Brambilla E.M."/>
            <person name="Rohde M."/>
            <person name="Mwirichia R."/>
            <person name="Sikorski J."/>
            <person name="Tindall B.J."/>
            <person name="Goker M."/>
            <person name="Bristow J."/>
            <person name="Eisen J.A."/>
            <person name="Markowitz V."/>
            <person name="Hugenholtz P."/>
            <person name="Klenk H.P."/>
            <person name="Kyrpides N.C."/>
        </authorList>
    </citation>
    <scope>NUCLEOTIDE SEQUENCE [LARGE SCALE GENOMIC DNA]</scope>
    <source>
        <strain evidence="8">DSM 16823 / RW262 / RW262</strain>
    </source>
</reference>
<evidence type="ECO:0000256" key="2">
    <source>
        <dbReference type="ARBA" id="ARBA00022729"/>
    </source>
</evidence>
<dbReference type="InterPro" id="IPR022409">
    <property type="entry name" value="PKD/Chitinase_dom"/>
</dbReference>
<reference evidence="8" key="2">
    <citation type="submission" date="2011-02" db="EMBL/GenBank/DDBJ databases">
        <title>The complete genome of Fluviicola taffensis DSM 16823.</title>
        <authorList>
            <consortium name="US DOE Joint Genome Institute (JGI-PGF)"/>
            <person name="Lucas S."/>
            <person name="Copeland A."/>
            <person name="Lapidus A."/>
            <person name="Bruce D."/>
            <person name="Goodwin L."/>
            <person name="Pitluck S."/>
            <person name="Kyrpides N."/>
            <person name="Mavromatis K."/>
            <person name="Ivanova N."/>
            <person name="Mikhailova N."/>
            <person name="Pagani I."/>
            <person name="Chertkov O."/>
            <person name="Detter J.C."/>
            <person name="Han C."/>
            <person name="Tapia R."/>
            <person name="Land M."/>
            <person name="Hauser L."/>
            <person name="Markowitz V."/>
            <person name="Cheng J.-F."/>
            <person name="Hugenholtz P."/>
            <person name="Woyke T."/>
            <person name="Wu D."/>
            <person name="Tindall B."/>
            <person name="Pomrenke H.G."/>
            <person name="Brambilla E."/>
            <person name="Klenk H.-P."/>
            <person name="Eisen J.A."/>
        </authorList>
    </citation>
    <scope>NUCLEOTIDE SEQUENCE [LARGE SCALE GENOMIC DNA]</scope>
    <source>
        <strain evidence="8">DSM 16823 / RW262 / RW262</strain>
    </source>
</reference>
<evidence type="ECO:0000256" key="4">
    <source>
        <dbReference type="ARBA" id="ARBA00023157"/>
    </source>
</evidence>
<dbReference type="PROSITE" id="PS50093">
    <property type="entry name" value="PKD"/>
    <property type="match status" value="1"/>
</dbReference>
<dbReference type="CDD" id="cd00146">
    <property type="entry name" value="PKD"/>
    <property type="match status" value="1"/>
</dbReference>
<keyword evidence="4" id="KW-1015">Disulfide bond</keyword>
<protein>
    <submittedName>
        <fullName evidence="7">PKD domain containing protein</fullName>
    </submittedName>
</protein>
<evidence type="ECO:0000256" key="1">
    <source>
        <dbReference type="ARBA" id="ARBA00022670"/>
    </source>
</evidence>
<evidence type="ECO:0000259" key="6">
    <source>
        <dbReference type="PROSITE" id="PS51829"/>
    </source>
</evidence>
<dbReference type="Gene3D" id="2.60.120.260">
    <property type="entry name" value="Galactose-binding domain-like"/>
    <property type="match status" value="1"/>
</dbReference>
<gene>
    <name evidence="7" type="ordered locus">Fluta_2692</name>
</gene>
<evidence type="ECO:0000259" key="5">
    <source>
        <dbReference type="PROSITE" id="PS50093"/>
    </source>
</evidence>
<dbReference type="PROSITE" id="PS51829">
    <property type="entry name" value="P_HOMO_B"/>
    <property type="match status" value="1"/>
</dbReference>
<dbReference type="OrthoDB" id="9765926at2"/>
<evidence type="ECO:0000256" key="3">
    <source>
        <dbReference type="ARBA" id="ARBA00022801"/>
    </source>
</evidence>
<feature type="domain" description="P/Homo B" evidence="6">
    <location>
        <begin position="270"/>
        <end position="456"/>
    </location>
</feature>
<dbReference type="InterPro" id="IPR035914">
    <property type="entry name" value="Sperma_CUB_dom_sf"/>
</dbReference>
<evidence type="ECO:0000313" key="7">
    <source>
        <dbReference type="EMBL" id="AEA44673.1"/>
    </source>
</evidence>
<dbReference type="InterPro" id="IPR000859">
    <property type="entry name" value="CUB_dom"/>
</dbReference>
<dbReference type="InterPro" id="IPR002884">
    <property type="entry name" value="P_dom"/>
</dbReference>
<dbReference type="InterPro" id="IPR008979">
    <property type="entry name" value="Galactose-bd-like_sf"/>
</dbReference>
<dbReference type="SMART" id="SM00089">
    <property type="entry name" value="PKD"/>
    <property type="match status" value="1"/>
</dbReference>
<dbReference type="NCBIfam" id="TIGR04183">
    <property type="entry name" value="Por_Secre_tail"/>
    <property type="match status" value="1"/>
</dbReference>
<dbReference type="SUPFAM" id="SSF49854">
    <property type="entry name" value="Spermadhesin, CUB domain"/>
    <property type="match status" value="1"/>
</dbReference>
<dbReference type="RefSeq" id="WP_013687442.1">
    <property type="nucleotide sequence ID" value="NC_015321.1"/>
</dbReference>
<keyword evidence="1" id="KW-0645">Protease</keyword>
<dbReference type="Pfam" id="PF00431">
    <property type="entry name" value="CUB"/>
    <property type="match status" value="1"/>
</dbReference>
<dbReference type="InterPro" id="IPR013783">
    <property type="entry name" value="Ig-like_fold"/>
</dbReference>
<dbReference type="STRING" id="755732.Fluta_2692"/>
<dbReference type="AlphaFoldDB" id="F2IG38"/>
<dbReference type="CDD" id="cd00041">
    <property type="entry name" value="CUB"/>
    <property type="match status" value="1"/>
</dbReference>
<sequence precursor="true">MRNSTSILRKVSVIGLLMTLNIHLSWSQTITMSNGSTATCSATFLDPGGNSDYAINQDITMTICPSTAGAKLKIVFSTFATESCCDNLRIYDGNSIAAPLVGTYAGTTLPPTFTASATNATGCLTFVFHSDVSIVNTGWVATLSCIPPPCQTITSNWVSSNEAPEGDGVIRICQGQSINLVGSGTFGTSGTGATYSWSMGNGVTVAGANINYTYPAVGSYLANLIVTDANGCTNTNSINRNIQVSTTPTISTSATPSTLCTNQTSALAATVTMNPFTVNCTPPVSGTTFLPDGSGVSYTTSITTNCYSPTATVTSTSDIINVCLTMEHSYLGDLDFRIICPNGQSVSLKDYTQGGSNTFLGNPIDDDLILGPGTGTQYCFTPGATTFLVSGTTTPVTLPSAGNSLVAGNYMPFQPFSNLIGCPLNGNWTIEVTDHIGSDNGYIFNWDVNFNATLLSASSYTPTIASQGWVAATTLSNTSATTANVTPTNQGTPCFTYSVTDNFGCTYTAPQCITVNCGASLPIGLVSFDADAVNNNSVNLNWETSSEQNNDYFVIERSVSGADGWEEIAIVDGAGNSESVKDYSAVDQMPLNGVSYYRLKQIDFDGQQRVHEMESVYIDVAGVSDLVIFPNPATDLVTLKGDIVSLSTFQLLNAMGQDIRVNVTSFKQGDGTLVLDISSLRSGVYIVKNGSKVYSLVKQ</sequence>
<dbReference type="Pfam" id="PF18962">
    <property type="entry name" value="Por_Secre_tail"/>
    <property type="match status" value="1"/>
</dbReference>